<accession>A0A2N6K2X2</accession>
<organism evidence="1 2">
    <name type="scientific">Fischerella muscicola CCMEE 5323</name>
    <dbReference type="NCBI Taxonomy" id="2019572"/>
    <lineage>
        <taxon>Bacteria</taxon>
        <taxon>Bacillati</taxon>
        <taxon>Cyanobacteriota</taxon>
        <taxon>Cyanophyceae</taxon>
        <taxon>Nostocales</taxon>
        <taxon>Hapalosiphonaceae</taxon>
        <taxon>Fischerella</taxon>
    </lineage>
</organism>
<evidence type="ECO:0000313" key="2">
    <source>
        <dbReference type="Proteomes" id="UP000235036"/>
    </source>
</evidence>
<proteinExistence type="predicted"/>
<name>A0A2N6K2X2_FISMU</name>
<comment type="caution">
    <text evidence="1">The sequence shown here is derived from an EMBL/GenBank/DDBJ whole genome shotgun (WGS) entry which is preliminary data.</text>
</comment>
<evidence type="ECO:0000313" key="1">
    <source>
        <dbReference type="EMBL" id="PLZ89563.1"/>
    </source>
</evidence>
<sequence>MSTNKREQAEIAREIIYSETLQRLLCSMEIREQAEISRWLSKQERRYSNYLTRQAQDILQTVTLRKALMKVSSIAVLCAAILTSRHNAKEAVTKLSFNSNRK</sequence>
<dbReference type="EMBL" id="NRQW01000277">
    <property type="protein sequence ID" value="PLZ89563.1"/>
    <property type="molecule type" value="Genomic_DNA"/>
</dbReference>
<gene>
    <name evidence="1" type="ORF">CEN44_12800</name>
</gene>
<reference evidence="1 2" key="1">
    <citation type="submission" date="2017-08" db="EMBL/GenBank/DDBJ databases">
        <title>Genomes of Fischerella (Mastigocladus) sp. strains.</title>
        <authorList>
            <person name="Miller S.R."/>
        </authorList>
    </citation>
    <scope>NUCLEOTIDE SEQUENCE [LARGE SCALE GENOMIC DNA]</scope>
    <source>
        <strain evidence="1 2">CCMEE 5323</strain>
    </source>
</reference>
<keyword evidence="2" id="KW-1185">Reference proteome</keyword>
<protein>
    <submittedName>
        <fullName evidence="1">Uncharacterized protein</fullName>
    </submittedName>
</protein>
<dbReference type="AlphaFoldDB" id="A0A2N6K2X2"/>
<dbReference type="Proteomes" id="UP000235036">
    <property type="component" value="Unassembled WGS sequence"/>
</dbReference>
<dbReference type="RefSeq" id="WP_016865289.1">
    <property type="nucleotide sequence ID" value="NZ_CAWNVR010000376.1"/>
</dbReference>